<keyword evidence="4 6" id="KW-1133">Transmembrane helix</keyword>
<evidence type="ECO:0000256" key="6">
    <source>
        <dbReference type="SAM" id="Phobius"/>
    </source>
</evidence>
<dbReference type="GO" id="GO:0016020">
    <property type="term" value="C:membrane"/>
    <property type="evidence" value="ECO:0007669"/>
    <property type="project" value="UniProtKB-SubCell"/>
</dbReference>
<sequence length="153" mass="17433">MLTKHTLLLAVLVLLPNIGGWLGALTFDLDWYNKLHKAPINPPGWVFGPMWTVLYCLMGVASFLVVMKDGSNAFAPFVIYLIQLGLNWAWTPIFFHYHLLLWSLIEISITDVLVVLTIVVFWRVRPLAAVLLLPYIAWLGIATYLATYIYLNN</sequence>
<dbReference type="Gene3D" id="1.20.1260.100">
    <property type="entry name" value="TspO/MBR protein"/>
    <property type="match status" value="1"/>
</dbReference>
<feature type="chain" id="PRO_5002053429" evidence="7">
    <location>
        <begin position="24"/>
        <end position="153"/>
    </location>
</feature>
<dbReference type="InterPro" id="IPR004307">
    <property type="entry name" value="TspO_MBR"/>
</dbReference>
<keyword evidence="5 6" id="KW-0472">Membrane</keyword>
<dbReference type="FunFam" id="1.20.1260.100:FF:000001">
    <property type="entry name" value="translocator protein 2"/>
    <property type="match status" value="1"/>
</dbReference>
<dbReference type="PIRSF" id="PIRSF005859">
    <property type="entry name" value="PBR"/>
    <property type="match status" value="1"/>
</dbReference>
<reference evidence="8" key="2">
    <citation type="submission" date="2014-07" db="EMBL/GenBank/DDBJ databases">
        <authorList>
            <person name="Hull J."/>
        </authorList>
    </citation>
    <scope>NUCLEOTIDE SEQUENCE</scope>
</reference>
<keyword evidence="3 6" id="KW-0812">Transmembrane</keyword>
<feature type="transmembrane region" description="Helical" evidence="6">
    <location>
        <begin position="73"/>
        <end position="93"/>
    </location>
</feature>
<feature type="transmembrane region" description="Helical" evidence="6">
    <location>
        <begin position="129"/>
        <end position="151"/>
    </location>
</feature>
<dbReference type="GO" id="GO:0033013">
    <property type="term" value="P:tetrapyrrole metabolic process"/>
    <property type="evidence" value="ECO:0007669"/>
    <property type="project" value="UniProtKB-ARBA"/>
</dbReference>
<comment type="similarity">
    <text evidence="2">Belongs to the TspO/BZRP family.</text>
</comment>
<evidence type="ECO:0000256" key="3">
    <source>
        <dbReference type="ARBA" id="ARBA00022692"/>
    </source>
</evidence>
<dbReference type="AlphaFoldDB" id="A0A0A9YBN8"/>
<evidence type="ECO:0000313" key="8">
    <source>
        <dbReference type="EMBL" id="JAG30497.1"/>
    </source>
</evidence>
<evidence type="ECO:0000256" key="7">
    <source>
        <dbReference type="SAM" id="SignalP"/>
    </source>
</evidence>
<evidence type="ECO:0000256" key="2">
    <source>
        <dbReference type="ARBA" id="ARBA00007524"/>
    </source>
</evidence>
<comment type="subcellular location">
    <subcellularLocation>
        <location evidence="1">Membrane</location>
        <topology evidence="1">Multi-pass membrane protein</topology>
    </subcellularLocation>
</comment>
<dbReference type="EMBL" id="GBHO01013107">
    <property type="protein sequence ID" value="JAG30497.1"/>
    <property type="molecule type" value="Transcribed_RNA"/>
</dbReference>
<name>A0A0A9YBN8_LYGHE</name>
<organism evidence="8">
    <name type="scientific">Lygus hesperus</name>
    <name type="common">Western plant bug</name>
    <dbReference type="NCBI Taxonomy" id="30085"/>
    <lineage>
        <taxon>Eukaryota</taxon>
        <taxon>Metazoa</taxon>
        <taxon>Ecdysozoa</taxon>
        <taxon>Arthropoda</taxon>
        <taxon>Hexapoda</taxon>
        <taxon>Insecta</taxon>
        <taxon>Pterygota</taxon>
        <taxon>Neoptera</taxon>
        <taxon>Paraneoptera</taxon>
        <taxon>Hemiptera</taxon>
        <taxon>Heteroptera</taxon>
        <taxon>Panheteroptera</taxon>
        <taxon>Cimicomorpha</taxon>
        <taxon>Miridae</taxon>
        <taxon>Mirini</taxon>
        <taxon>Lygus</taxon>
    </lineage>
</organism>
<dbReference type="PANTHER" id="PTHR10057">
    <property type="entry name" value="PERIPHERAL-TYPE BENZODIAZEPINE RECEPTOR"/>
    <property type="match status" value="1"/>
</dbReference>
<dbReference type="CDD" id="cd15904">
    <property type="entry name" value="TSPO_MBR"/>
    <property type="match status" value="1"/>
</dbReference>
<evidence type="ECO:0000256" key="4">
    <source>
        <dbReference type="ARBA" id="ARBA00022989"/>
    </source>
</evidence>
<gene>
    <name evidence="8" type="primary">Tspo_5</name>
    <name evidence="8" type="ORF">CM83_52971</name>
</gene>
<feature type="transmembrane region" description="Helical" evidence="6">
    <location>
        <begin position="44"/>
        <end position="66"/>
    </location>
</feature>
<dbReference type="InterPro" id="IPR038330">
    <property type="entry name" value="TspO/MBR-related_sf"/>
</dbReference>
<reference evidence="8" key="1">
    <citation type="journal article" date="2014" name="PLoS ONE">
        <title>Transcriptome-Based Identification of ABC Transporters in the Western Tarnished Plant Bug Lygus hesperus.</title>
        <authorList>
            <person name="Hull J.J."/>
            <person name="Chaney K."/>
            <person name="Geib S.M."/>
            <person name="Fabrick J.A."/>
            <person name="Brent C.S."/>
            <person name="Walsh D."/>
            <person name="Lavine L.C."/>
        </authorList>
    </citation>
    <scope>NUCLEOTIDE SEQUENCE</scope>
</reference>
<keyword evidence="7" id="KW-0732">Signal</keyword>
<evidence type="ECO:0000256" key="1">
    <source>
        <dbReference type="ARBA" id="ARBA00004141"/>
    </source>
</evidence>
<feature type="transmembrane region" description="Helical" evidence="6">
    <location>
        <begin position="99"/>
        <end position="122"/>
    </location>
</feature>
<accession>A0A0A9YBN8</accession>
<protein>
    <submittedName>
        <fullName evidence="8">Translocator protein</fullName>
    </submittedName>
</protein>
<proteinExistence type="inferred from homology"/>
<feature type="signal peptide" evidence="7">
    <location>
        <begin position="1"/>
        <end position="23"/>
    </location>
</feature>
<evidence type="ECO:0000256" key="5">
    <source>
        <dbReference type="ARBA" id="ARBA00023136"/>
    </source>
</evidence>
<dbReference type="Pfam" id="PF03073">
    <property type="entry name" value="TspO_MBR"/>
    <property type="match status" value="1"/>
</dbReference>
<dbReference type="PANTHER" id="PTHR10057:SF0">
    <property type="entry name" value="TRANSLOCATOR PROTEIN"/>
    <property type="match status" value="1"/>
</dbReference>